<accession>A0AAD2FP77</accession>
<reference evidence="8" key="1">
    <citation type="submission" date="2023-08" db="EMBL/GenBank/DDBJ databases">
        <authorList>
            <person name="Audoor S."/>
            <person name="Bilcke G."/>
        </authorList>
    </citation>
    <scope>NUCLEOTIDE SEQUENCE</scope>
</reference>
<dbReference type="Pfam" id="PF13639">
    <property type="entry name" value="zf-RING_2"/>
    <property type="match status" value="1"/>
</dbReference>
<sequence>MPGSFNAFGIVWSVVFLLFFVVPAIFRWIRRRTEIQDRRRRAAVRSIQQINSHDEQGNNFRWVMPLGASRFMSSNQQQQQQQQQQMSFAEQSRRRKEFIRETLVLRKVIVEDSSYSQPQQQKSDLILQNSSVTMTPPQTDSELSEMESNATSNSNFSAEDNNDDTPPPRLSITPPVDDLNGDAAPFQEDDEDTRPACTICFNEYKPGDEICWSNHPQCNHMFHKDCIEEWLLRHDECPCCRLNYMLPKEVGSEMNSSEMEEMGNPSSSNHRHHHHHHHRSTTRQQQQQQQQRQRVPPLSSDQNAALANGSIFTSDEESFVNMLATIEQLYRQAQVRLYYDGTTPGNNTDRGTGTGPRIVSLPMPSVHSLQQQHQQQQGQGRNDDTPQIINETSEVNETSDVEMGTLTPANEEGVDIQTTTTTEEARIPEENSANV</sequence>
<dbReference type="Gene3D" id="3.30.40.10">
    <property type="entry name" value="Zinc/RING finger domain, C3HC4 (zinc finger)"/>
    <property type="match status" value="1"/>
</dbReference>
<keyword evidence="1" id="KW-0479">Metal-binding</keyword>
<organism evidence="8 9">
    <name type="scientific">Cylindrotheca closterium</name>
    <dbReference type="NCBI Taxonomy" id="2856"/>
    <lineage>
        <taxon>Eukaryota</taxon>
        <taxon>Sar</taxon>
        <taxon>Stramenopiles</taxon>
        <taxon>Ochrophyta</taxon>
        <taxon>Bacillariophyta</taxon>
        <taxon>Bacillariophyceae</taxon>
        <taxon>Bacillariophycidae</taxon>
        <taxon>Bacillariales</taxon>
        <taxon>Bacillariaceae</taxon>
        <taxon>Cylindrotheca</taxon>
    </lineage>
</organism>
<dbReference type="PANTHER" id="PTHR14155">
    <property type="entry name" value="RING FINGER DOMAIN-CONTAINING"/>
    <property type="match status" value="1"/>
</dbReference>
<dbReference type="PANTHER" id="PTHR14155:SF627">
    <property type="entry name" value="OS06G0192800 PROTEIN"/>
    <property type="match status" value="1"/>
</dbReference>
<dbReference type="Proteomes" id="UP001295423">
    <property type="component" value="Unassembled WGS sequence"/>
</dbReference>
<evidence type="ECO:0000313" key="9">
    <source>
        <dbReference type="Proteomes" id="UP001295423"/>
    </source>
</evidence>
<feature type="compositionally biased region" description="Polar residues" evidence="5">
    <location>
        <begin position="385"/>
        <end position="398"/>
    </location>
</feature>
<gene>
    <name evidence="8" type="ORF">CYCCA115_LOCUS11528</name>
</gene>
<evidence type="ECO:0000256" key="5">
    <source>
        <dbReference type="SAM" id="MobiDB-lite"/>
    </source>
</evidence>
<dbReference type="PROSITE" id="PS50089">
    <property type="entry name" value="ZF_RING_2"/>
    <property type="match status" value="1"/>
</dbReference>
<protein>
    <recommendedName>
        <fullName evidence="7">RING-type domain-containing protein</fullName>
    </recommendedName>
</protein>
<evidence type="ECO:0000256" key="3">
    <source>
        <dbReference type="ARBA" id="ARBA00022833"/>
    </source>
</evidence>
<keyword evidence="6" id="KW-0812">Transmembrane</keyword>
<keyword evidence="9" id="KW-1185">Reference proteome</keyword>
<evidence type="ECO:0000256" key="4">
    <source>
        <dbReference type="PROSITE-ProRule" id="PRU00175"/>
    </source>
</evidence>
<dbReference type="GO" id="GO:0008270">
    <property type="term" value="F:zinc ion binding"/>
    <property type="evidence" value="ECO:0007669"/>
    <property type="project" value="UniProtKB-KW"/>
</dbReference>
<evidence type="ECO:0000256" key="6">
    <source>
        <dbReference type="SAM" id="Phobius"/>
    </source>
</evidence>
<feature type="compositionally biased region" description="Polar residues" evidence="5">
    <location>
        <begin position="117"/>
        <end position="159"/>
    </location>
</feature>
<dbReference type="InterPro" id="IPR013083">
    <property type="entry name" value="Znf_RING/FYVE/PHD"/>
</dbReference>
<dbReference type="SUPFAM" id="SSF57850">
    <property type="entry name" value="RING/U-box"/>
    <property type="match status" value="1"/>
</dbReference>
<feature type="region of interest" description="Disordered" evidence="5">
    <location>
        <begin position="117"/>
        <end position="190"/>
    </location>
</feature>
<dbReference type="CDD" id="cd16454">
    <property type="entry name" value="RING-H2_PA-TM-RING"/>
    <property type="match status" value="1"/>
</dbReference>
<feature type="compositionally biased region" description="Basic residues" evidence="5">
    <location>
        <begin position="269"/>
        <end position="281"/>
    </location>
</feature>
<keyword evidence="6" id="KW-0472">Membrane</keyword>
<feature type="compositionally biased region" description="Low complexity" evidence="5">
    <location>
        <begin position="370"/>
        <end position="380"/>
    </location>
</feature>
<feature type="compositionally biased region" description="Low complexity" evidence="5">
    <location>
        <begin position="253"/>
        <end position="268"/>
    </location>
</feature>
<evidence type="ECO:0000256" key="2">
    <source>
        <dbReference type="ARBA" id="ARBA00022771"/>
    </source>
</evidence>
<keyword evidence="6" id="KW-1133">Transmembrane helix</keyword>
<feature type="compositionally biased region" description="Low complexity" evidence="5">
    <location>
        <begin position="76"/>
        <end position="85"/>
    </location>
</feature>
<feature type="compositionally biased region" description="Low complexity" evidence="5">
    <location>
        <begin position="282"/>
        <end position="294"/>
    </location>
</feature>
<evidence type="ECO:0000313" key="8">
    <source>
        <dbReference type="EMBL" id="CAJ1948261.1"/>
    </source>
</evidence>
<feature type="region of interest" description="Disordered" evidence="5">
    <location>
        <begin position="341"/>
        <end position="435"/>
    </location>
</feature>
<dbReference type="InterPro" id="IPR001841">
    <property type="entry name" value="Znf_RING"/>
</dbReference>
<evidence type="ECO:0000256" key="1">
    <source>
        <dbReference type="ARBA" id="ARBA00022723"/>
    </source>
</evidence>
<dbReference type="AlphaFoldDB" id="A0AAD2FP77"/>
<feature type="region of interest" description="Disordered" evidence="5">
    <location>
        <begin position="71"/>
        <end position="92"/>
    </location>
</feature>
<feature type="transmembrane region" description="Helical" evidence="6">
    <location>
        <begin position="6"/>
        <end position="29"/>
    </location>
</feature>
<comment type="caution">
    <text evidence="8">The sequence shown here is derived from an EMBL/GenBank/DDBJ whole genome shotgun (WGS) entry which is preliminary data.</text>
</comment>
<dbReference type="EMBL" id="CAKOGP040001747">
    <property type="protein sequence ID" value="CAJ1948261.1"/>
    <property type="molecule type" value="Genomic_DNA"/>
</dbReference>
<dbReference type="InterPro" id="IPR053238">
    <property type="entry name" value="RING-H2_zinc_finger"/>
</dbReference>
<feature type="domain" description="RING-type" evidence="7">
    <location>
        <begin position="197"/>
        <end position="241"/>
    </location>
</feature>
<name>A0AAD2FP77_9STRA</name>
<evidence type="ECO:0000259" key="7">
    <source>
        <dbReference type="PROSITE" id="PS50089"/>
    </source>
</evidence>
<feature type="region of interest" description="Disordered" evidence="5">
    <location>
        <begin position="253"/>
        <end position="302"/>
    </location>
</feature>
<proteinExistence type="predicted"/>
<keyword evidence="2 4" id="KW-0863">Zinc-finger</keyword>
<keyword evidence="3" id="KW-0862">Zinc</keyword>